<feature type="compositionally biased region" description="Acidic residues" evidence="2">
    <location>
        <begin position="190"/>
        <end position="211"/>
    </location>
</feature>
<protein>
    <submittedName>
        <fullName evidence="3">Uncharacterized protein</fullName>
    </submittedName>
</protein>
<gene>
    <name evidence="3" type="ORF">C463_16841</name>
</gene>
<accession>M0DY66</accession>
<evidence type="ECO:0000313" key="4">
    <source>
        <dbReference type="Proteomes" id="UP000011586"/>
    </source>
</evidence>
<dbReference type="RefSeq" id="WP_008446006.1">
    <property type="nucleotide sequence ID" value="NZ_AOJK01000077.1"/>
</dbReference>
<dbReference type="OrthoDB" id="374905at2157"/>
<dbReference type="STRING" id="1227465.C463_16841"/>
<keyword evidence="4" id="KW-1185">Reference proteome</keyword>
<sequence>MIDRISTLLFGDDTTHPLELDESEHRDKQVELDAKREQLATDRDRLKEKHENLKQQYMDAREAGNEDAAETALREAEAVNDRLETVEGKLDVVDQMSQTVSNFLNVYEMRELRDDRYWERLMELDREELVEMFSQEKLTIEEMTQRLDTAGVAARDVVDSFSASTDRLHGNSQLRDEWDAEFERERTTEDESLDPEAVFDDLDGDLDDDDVSDLRLS</sequence>
<evidence type="ECO:0000256" key="2">
    <source>
        <dbReference type="SAM" id="MobiDB-lite"/>
    </source>
</evidence>
<name>M0DY66_9EURY</name>
<keyword evidence="1" id="KW-0175">Coiled coil</keyword>
<feature type="compositionally biased region" description="Basic and acidic residues" evidence="2">
    <location>
        <begin position="166"/>
        <end position="189"/>
    </location>
</feature>
<dbReference type="PATRIC" id="fig|1227465.4.peg.3256"/>
<dbReference type="EMBL" id="AOJK01000077">
    <property type="protein sequence ID" value="ELZ39662.1"/>
    <property type="molecule type" value="Genomic_DNA"/>
</dbReference>
<reference evidence="3 4" key="1">
    <citation type="journal article" date="2014" name="PLoS Genet.">
        <title>Phylogenetically driven sequencing of extremely halophilic archaea reveals strategies for static and dynamic osmo-response.</title>
        <authorList>
            <person name="Becker E.A."/>
            <person name="Seitzer P.M."/>
            <person name="Tritt A."/>
            <person name="Larsen D."/>
            <person name="Krusor M."/>
            <person name="Yao A.I."/>
            <person name="Wu D."/>
            <person name="Madern D."/>
            <person name="Eisen J.A."/>
            <person name="Darling A.E."/>
            <person name="Facciotti M.T."/>
        </authorList>
    </citation>
    <scope>NUCLEOTIDE SEQUENCE [LARGE SCALE GENOMIC DNA]</scope>
    <source>
        <strain evidence="3 4">DSM 19288</strain>
    </source>
</reference>
<evidence type="ECO:0000313" key="3">
    <source>
        <dbReference type="EMBL" id="ELZ39662.1"/>
    </source>
</evidence>
<comment type="caution">
    <text evidence="3">The sequence shown here is derived from an EMBL/GenBank/DDBJ whole genome shotgun (WGS) entry which is preliminary data.</text>
</comment>
<feature type="region of interest" description="Disordered" evidence="2">
    <location>
        <begin position="166"/>
        <end position="217"/>
    </location>
</feature>
<feature type="coiled-coil region" evidence="1">
    <location>
        <begin position="29"/>
        <end position="89"/>
    </location>
</feature>
<dbReference type="Proteomes" id="UP000011586">
    <property type="component" value="Unassembled WGS sequence"/>
</dbReference>
<evidence type="ECO:0000256" key="1">
    <source>
        <dbReference type="SAM" id="Coils"/>
    </source>
</evidence>
<dbReference type="AlphaFoldDB" id="M0DY66"/>
<proteinExistence type="predicted"/>
<organism evidence="3 4">
    <name type="scientific">Halorubrum californiense DSM 19288</name>
    <dbReference type="NCBI Taxonomy" id="1227465"/>
    <lineage>
        <taxon>Archaea</taxon>
        <taxon>Methanobacteriati</taxon>
        <taxon>Methanobacteriota</taxon>
        <taxon>Stenosarchaea group</taxon>
        <taxon>Halobacteria</taxon>
        <taxon>Halobacteriales</taxon>
        <taxon>Haloferacaceae</taxon>
        <taxon>Halorubrum</taxon>
    </lineage>
</organism>